<dbReference type="GO" id="GO:0015031">
    <property type="term" value="P:protein transport"/>
    <property type="evidence" value="ECO:0007669"/>
    <property type="project" value="UniProtKB-KW"/>
</dbReference>
<dbReference type="InterPro" id="IPR013167">
    <property type="entry name" value="COG4_M"/>
</dbReference>
<proteinExistence type="inferred from homology"/>
<dbReference type="Pfam" id="PF20662">
    <property type="entry name" value="COG4_C"/>
    <property type="match status" value="1"/>
</dbReference>
<evidence type="ECO:0000256" key="7">
    <source>
        <dbReference type="ARBA" id="ARBA00023136"/>
    </source>
</evidence>
<dbReference type="Pfam" id="PF08318">
    <property type="entry name" value="COG4_m"/>
    <property type="match status" value="1"/>
</dbReference>
<evidence type="ECO:0000256" key="2">
    <source>
        <dbReference type="ARBA" id="ARBA00009215"/>
    </source>
</evidence>
<dbReference type="PANTHER" id="PTHR24016">
    <property type="entry name" value="CONSERVED OLIGOMERIC GOLGI COMPLEX SUBUNIT 4"/>
    <property type="match status" value="1"/>
</dbReference>
<dbReference type="InterPro" id="IPR048682">
    <property type="entry name" value="COG4"/>
</dbReference>
<evidence type="ECO:0000256" key="4">
    <source>
        <dbReference type="ARBA" id="ARBA00022448"/>
    </source>
</evidence>
<feature type="domain" description="COG4 transport protein middle alpha-helical bundle" evidence="10">
    <location>
        <begin position="221"/>
        <end position="561"/>
    </location>
</feature>
<feature type="region of interest" description="Disordered" evidence="9">
    <location>
        <begin position="383"/>
        <end position="405"/>
    </location>
</feature>
<evidence type="ECO:0000256" key="8">
    <source>
        <dbReference type="ARBA" id="ARBA00031340"/>
    </source>
</evidence>
<feature type="region of interest" description="Disordered" evidence="9">
    <location>
        <begin position="33"/>
        <end position="64"/>
    </location>
</feature>
<dbReference type="InterPro" id="IPR048680">
    <property type="entry name" value="COG4_N"/>
</dbReference>
<dbReference type="Proteomes" id="UP000243498">
    <property type="component" value="Unassembled WGS sequence"/>
</dbReference>
<evidence type="ECO:0000259" key="10">
    <source>
        <dbReference type="SMART" id="SM00762"/>
    </source>
</evidence>
<keyword evidence="6" id="KW-0333">Golgi apparatus</keyword>
<dbReference type="Gene3D" id="1.20.58.1970">
    <property type="match status" value="1"/>
</dbReference>
<evidence type="ECO:0000313" key="12">
    <source>
        <dbReference type="Proteomes" id="UP000243498"/>
    </source>
</evidence>
<name>A0A167I4T3_METRR</name>
<evidence type="ECO:0000256" key="5">
    <source>
        <dbReference type="ARBA" id="ARBA00022927"/>
    </source>
</evidence>
<dbReference type="EMBL" id="AZHC01000004">
    <property type="protein sequence ID" value="OAA48667.1"/>
    <property type="molecule type" value="Genomic_DNA"/>
</dbReference>
<protein>
    <recommendedName>
        <fullName evidence="3">Conserved oligomeric Golgi complex subunit 4</fullName>
    </recommendedName>
    <alternativeName>
        <fullName evidence="8">Component of oligomeric Golgi complex 4</fullName>
    </alternativeName>
</protein>
<comment type="subcellular location">
    <subcellularLocation>
        <location evidence="1">Golgi apparatus membrane</location>
        <topology evidence="1">Peripheral membrane protein</topology>
    </subcellularLocation>
</comment>
<comment type="caution">
    <text evidence="11">The sequence shown here is derived from an EMBL/GenBank/DDBJ whole genome shotgun (WGS) entry which is preliminary data.</text>
</comment>
<dbReference type="OMA" id="RASECQQ"/>
<keyword evidence="12" id="KW-1185">Reference proteome</keyword>
<dbReference type="PANTHER" id="PTHR24016:SF0">
    <property type="entry name" value="CONSERVED OLIGOMERIC GOLGI COMPLEX SUBUNIT 4"/>
    <property type="match status" value="1"/>
</dbReference>
<sequence length="837" mass="92043">MQPDTLSSNVNDLVDATPGSYVLPGPIFSPPMSALPNGVSHRHSMSDGKDVRSKPVPSSSLGDVSNSAELRNALAALHMRESEITARLDSLIASQADLNRDLGRLDLLRAGLGAQVIAARSISNDMLSSAAETAGRLSNKVKELDLEKCRVEDTLGVVEQVAELKACVNGVVGSMGAPQDWEAAAGYLDRASKVPEEIARGAFSTSIVPSVEVPDPPWVTLETARESLCGLFLREFEKAAGEGDGAKVTRFFKLFPLIGRTDVGLDVYGRYVCQGVAGTARATLKDSVGAHGRKEGFLYANSLTRLFEHIAQIVESHGGLVERHYGAGKMVRVIERLQMEADVQGGIILDTWSDERGIDRTITDVKSYPFSFLVQSFLPQTPRSGTPRVNSPAIGGGNARSSEDEGVNMKEVDGLLNEIALMLGRWSLYTRFLSGKCVVPSDEDAPLVLPELLVKSNLYRKISTKLTTPYNVMTTFFFRRSVEKAFQLDEYPAGLSLRLNRSIDGHAPFIILAVDDVMYIVNTVITKSMSTSQRDVIASVIPTIGRVLGSDFIGMVQRKMRDESYPKPVVTGGLPPEDKIIQFIVLINSLDMANEYLSRIIGSRVVLSAGAASGVVTLHESFKDSFPFDKDTAFVANSLHSLETSFINKSSELLNEGIQVLFAQVVKLRLRPIFSDSFRDADYTLNEEDVAEIAQQTDENEGDLLDQVCRRFEHGWDQLMKPIARIMTPGTFSTLLDTTARYLCKVLEKRILSYAGKASPFGAVRIERDFTGIVNIVSKGDYRVREAFGKVTQLLMVANMEDDEWEELVNEEDAVEWVLTEEERRKARGLSNMDTWT</sequence>
<feature type="compositionally biased region" description="Basic and acidic residues" evidence="9">
    <location>
        <begin position="44"/>
        <end position="53"/>
    </location>
</feature>
<accession>A0A167I4T3</accession>
<comment type="similarity">
    <text evidence="2">Belongs to the COG4 family.</text>
</comment>
<gene>
    <name evidence="11" type="ORF">NOR_01917</name>
</gene>
<keyword evidence="4" id="KW-0813">Transport</keyword>
<evidence type="ECO:0000256" key="1">
    <source>
        <dbReference type="ARBA" id="ARBA00004395"/>
    </source>
</evidence>
<evidence type="ECO:0000256" key="6">
    <source>
        <dbReference type="ARBA" id="ARBA00023034"/>
    </source>
</evidence>
<dbReference type="GO" id="GO:0000139">
    <property type="term" value="C:Golgi membrane"/>
    <property type="evidence" value="ECO:0007669"/>
    <property type="project" value="UniProtKB-SubCell"/>
</dbReference>
<dbReference type="SMART" id="SM00762">
    <property type="entry name" value="Cog4"/>
    <property type="match status" value="1"/>
</dbReference>
<dbReference type="InterPro" id="IPR048684">
    <property type="entry name" value="COG4_C"/>
</dbReference>
<evidence type="ECO:0000313" key="11">
    <source>
        <dbReference type="EMBL" id="OAA48667.1"/>
    </source>
</evidence>
<reference evidence="11 12" key="1">
    <citation type="journal article" date="2016" name="Genome Biol. Evol.">
        <title>Divergent and convergent evolution of fungal pathogenicity.</title>
        <authorList>
            <person name="Shang Y."/>
            <person name="Xiao G."/>
            <person name="Zheng P."/>
            <person name="Cen K."/>
            <person name="Zhan S."/>
            <person name="Wang C."/>
        </authorList>
    </citation>
    <scope>NUCLEOTIDE SEQUENCE [LARGE SCALE GENOMIC DNA]</scope>
    <source>
        <strain evidence="11 12">RCEF 4871</strain>
    </source>
</reference>
<keyword evidence="7" id="KW-0472">Membrane</keyword>
<evidence type="ECO:0000256" key="3">
    <source>
        <dbReference type="ARBA" id="ARBA00020975"/>
    </source>
</evidence>
<keyword evidence="5" id="KW-0653">Protein transport</keyword>
<dbReference type="AlphaFoldDB" id="A0A167I4T3"/>
<evidence type="ECO:0000256" key="9">
    <source>
        <dbReference type="SAM" id="MobiDB-lite"/>
    </source>
</evidence>
<dbReference type="OrthoDB" id="47059at2759"/>
<dbReference type="Pfam" id="PF20663">
    <property type="entry name" value="COG4_N"/>
    <property type="match status" value="1"/>
</dbReference>
<organism evidence="11 12">
    <name type="scientific">Metarhizium rileyi (strain RCEF 4871)</name>
    <name type="common">Nomuraea rileyi</name>
    <dbReference type="NCBI Taxonomy" id="1649241"/>
    <lineage>
        <taxon>Eukaryota</taxon>
        <taxon>Fungi</taxon>
        <taxon>Dikarya</taxon>
        <taxon>Ascomycota</taxon>
        <taxon>Pezizomycotina</taxon>
        <taxon>Sordariomycetes</taxon>
        <taxon>Hypocreomycetidae</taxon>
        <taxon>Hypocreales</taxon>
        <taxon>Clavicipitaceae</taxon>
        <taxon>Metarhizium</taxon>
    </lineage>
</organism>
<dbReference type="STRING" id="1081105.A0A167I4T3"/>